<dbReference type="InterPro" id="IPR050675">
    <property type="entry name" value="OAF3"/>
</dbReference>
<evidence type="ECO:0000256" key="2">
    <source>
        <dbReference type="ARBA" id="ARBA00023125"/>
    </source>
</evidence>
<keyword evidence="3" id="KW-0804">Transcription</keyword>
<dbReference type="GO" id="GO:0003677">
    <property type="term" value="F:DNA binding"/>
    <property type="evidence" value="ECO:0007669"/>
    <property type="project" value="UniProtKB-KW"/>
</dbReference>
<evidence type="ECO:0000313" key="8">
    <source>
        <dbReference type="Proteomes" id="UP000262825"/>
    </source>
</evidence>
<reference evidence="8" key="1">
    <citation type="submission" date="2018-06" db="EMBL/GenBank/DDBJ databases">
        <authorList>
            <person name="Guldener U."/>
        </authorList>
    </citation>
    <scope>NUCLEOTIDE SEQUENCE [LARGE SCALE GENOMIC DNA]</scope>
    <source>
        <strain evidence="8">UTAD17</strain>
    </source>
</reference>
<dbReference type="SMART" id="SM00066">
    <property type="entry name" value="GAL4"/>
    <property type="match status" value="1"/>
</dbReference>
<dbReference type="SUPFAM" id="SSF57701">
    <property type="entry name" value="Zn2/Cys6 DNA-binding domain"/>
    <property type="match status" value="1"/>
</dbReference>
<feature type="domain" description="Zn(2)-C6 fungal-type" evidence="6">
    <location>
        <begin position="56"/>
        <end position="84"/>
    </location>
</feature>
<dbReference type="InterPro" id="IPR036864">
    <property type="entry name" value="Zn2-C6_fun-type_DNA-bd_sf"/>
</dbReference>
<feature type="region of interest" description="Disordered" evidence="5">
    <location>
        <begin position="702"/>
        <end position="736"/>
    </location>
</feature>
<dbReference type="GO" id="GO:0000981">
    <property type="term" value="F:DNA-binding transcription factor activity, RNA polymerase II-specific"/>
    <property type="evidence" value="ECO:0007669"/>
    <property type="project" value="InterPro"/>
</dbReference>
<dbReference type="Proteomes" id="UP000262825">
    <property type="component" value="Unassembled WGS sequence"/>
</dbReference>
<evidence type="ECO:0000256" key="3">
    <source>
        <dbReference type="ARBA" id="ARBA00023163"/>
    </source>
</evidence>
<dbReference type="PANTHER" id="PTHR31069">
    <property type="entry name" value="OLEATE-ACTIVATED TRANSCRIPTION FACTOR 1-RELATED"/>
    <property type="match status" value="1"/>
</dbReference>
<evidence type="ECO:0000313" key="7">
    <source>
        <dbReference type="EMBL" id="SSD60503.1"/>
    </source>
</evidence>
<keyword evidence="4" id="KW-0539">Nucleus</keyword>
<dbReference type="AlphaFoldDB" id="A0A376B752"/>
<dbReference type="InterPro" id="IPR001138">
    <property type="entry name" value="Zn2Cys6_DnaBD"/>
</dbReference>
<sequence>MFNNSSGKNIVSANPVIASYNSNIHANVYTHSTPELNYDDRENKIDTKKRSKTFTGCWTCRSRKVKCDLQKPNCQRCVKSNLNCGGYDIKLRWSPSIKFDKYGYPKNEPSKGVILDSDGNIPQFQRRKIAFVRYKEEYQFYDEMDTELSELNAPTLDKIANNNTWIIKKFGVFRGTVNANFPYKPKLKRKNKDGGYNGNDVSNKKQNLIASDKDFRQEAAQPAKRTKSIIFPDFNFDFNNPHGTEWISDELRDDAILTASAVQGRQLNYFKFDNTATTTTTTTTNTANSNNTSNLNLENINDSFFLIPDNYNTNNNSTSNINTNNSIMSNNLNDKSNISNTNQLTNHIYPILFHQHTKKLEEPFNNSNLGNTTFKDKDNMQGTISNTTTFDNTHVEDVSKKDSSRLTDFHVNQNSSKNIEMERNTDGYATLPYIANIIRQQNFPYDISNPVVPLGNSVAIHAPGEEAMMPKQLLEVVHSPIPSEIMEEVKTNSLLKNIPTTGLTSHGLTRFLLNYYMQNVADLMTVFPLTSNPWKTIYFPRALKALGDLVGMGYTSNSRNALLNALLAVSCFNLQSKFVKNSNPMKFFLHLGINFRSQAWGFLELCLKTTVNEERYKDVLTAILSMNTIDVVWGTMADCQRNMEVCEDFVEKRMKVRPKLSEKTKSLHRIFSFLKIIQDSTALDKVKDKEITITEEGHYNGESISSINEHSPAGNNRIFERGSGANGVGSIENNNEENLENGQFKEILSSKDGRIHIEFVKQQYNDDATSTKYSSPSTHSNLEKQSTPSVPTPIFNDITSFSHYYYYPKSSNAGLALSEPLNINDLYGLPNSIILLFSDCVKLVRHKEYYSIHCVKTPEKFEYLCKKFEKRLFSWKSEWKFFKNSDNSSQGEGNNQEFVSDIIEGAYHHTMSFYYSLIIYYFNMLREINNELLRGYVEKVLYHLERMADLVENKNVKILPLIWQAFIAGCSAIDQTTQQKYRIWMSKLGSGCWGMGSYWGARQIMFEVWRRREIGESNDDWYSVYKDWEMNLMLI</sequence>
<keyword evidence="1" id="KW-0805">Transcription regulation</keyword>
<dbReference type="PANTHER" id="PTHR31069:SF32">
    <property type="entry name" value="ARGININE METABOLISM REGULATION PROTEIN II"/>
    <property type="match status" value="1"/>
</dbReference>
<name>A0A376B752_9ASCO</name>
<evidence type="ECO:0000256" key="5">
    <source>
        <dbReference type="SAM" id="MobiDB-lite"/>
    </source>
</evidence>
<evidence type="ECO:0000259" key="6">
    <source>
        <dbReference type="PROSITE" id="PS50048"/>
    </source>
</evidence>
<keyword evidence="8" id="KW-1185">Reference proteome</keyword>
<dbReference type="PROSITE" id="PS50048">
    <property type="entry name" value="ZN2_CY6_FUNGAL_2"/>
    <property type="match status" value="1"/>
</dbReference>
<accession>A0A376B752</accession>
<evidence type="ECO:0000256" key="4">
    <source>
        <dbReference type="ARBA" id="ARBA00023242"/>
    </source>
</evidence>
<dbReference type="Gene3D" id="4.10.240.10">
    <property type="entry name" value="Zn(2)-C6 fungal-type DNA-binding domain"/>
    <property type="match status" value="1"/>
</dbReference>
<evidence type="ECO:0000256" key="1">
    <source>
        <dbReference type="ARBA" id="ARBA00023015"/>
    </source>
</evidence>
<gene>
    <name evidence="7" type="ORF">SCODWIG_02264</name>
</gene>
<dbReference type="Pfam" id="PF11951">
    <property type="entry name" value="Fungal_trans_2"/>
    <property type="match status" value="1"/>
</dbReference>
<dbReference type="InterPro" id="IPR021858">
    <property type="entry name" value="Fun_TF"/>
</dbReference>
<organism evidence="7 8">
    <name type="scientific">Saccharomycodes ludwigii</name>
    <dbReference type="NCBI Taxonomy" id="36035"/>
    <lineage>
        <taxon>Eukaryota</taxon>
        <taxon>Fungi</taxon>
        <taxon>Dikarya</taxon>
        <taxon>Ascomycota</taxon>
        <taxon>Saccharomycotina</taxon>
        <taxon>Saccharomycetes</taxon>
        <taxon>Saccharomycodales</taxon>
        <taxon>Saccharomycodaceae</taxon>
        <taxon>Saccharomycodes</taxon>
    </lineage>
</organism>
<dbReference type="VEuPathDB" id="FungiDB:SCODWIG_02264"/>
<feature type="region of interest" description="Disordered" evidence="5">
    <location>
        <begin position="768"/>
        <end position="788"/>
    </location>
</feature>
<protein>
    <submittedName>
        <fullName evidence="7">Related to Arginine metabolism regulation protein II</fullName>
    </submittedName>
</protein>
<dbReference type="PROSITE" id="PS00463">
    <property type="entry name" value="ZN2_CY6_FUNGAL_1"/>
    <property type="match status" value="1"/>
</dbReference>
<keyword evidence="2" id="KW-0238">DNA-binding</keyword>
<dbReference type="Pfam" id="PF00172">
    <property type="entry name" value="Zn_clus"/>
    <property type="match status" value="1"/>
</dbReference>
<dbReference type="CDD" id="cd00067">
    <property type="entry name" value="GAL4"/>
    <property type="match status" value="1"/>
</dbReference>
<proteinExistence type="predicted"/>
<dbReference type="EMBL" id="UFAJ01000371">
    <property type="protein sequence ID" value="SSD60503.1"/>
    <property type="molecule type" value="Genomic_DNA"/>
</dbReference>
<dbReference type="GO" id="GO:0008270">
    <property type="term" value="F:zinc ion binding"/>
    <property type="evidence" value="ECO:0007669"/>
    <property type="project" value="InterPro"/>
</dbReference>